<dbReference type="Pfam" id="PF06568">
    <property type="entry name" value="YjiS-like"/>
    <property type="match status" value="1"/>
</dbReference>
<protein>
    <submittedName>
        <fullName evidence="2">DUF1127 domain-containing protein</fullName>
    </submittedName>
</protein>
<evidence type="ECO:0000313" key="2">
    <source>
        <dbReference type="EMBL" id="MBO1867298.1"/>
    </source>
</evidence>
<proteinExistence type="predicted"/>
<reference evidence="3 4" key="2">
    <citation type="journal article" date="2022" name="Int. J. Syst. Evol. Microbiol.">
        <title>Strains of Bradyrhizobium barranii sp. nov. associated with legumes native to Canada are symbionts of soybeans and belong to different subspecies (subsp. barranii subsp. nov. and subsp. apii subsp. nov.) and symbiovars (sv. glycinearum and sv. septentrionale).</title>
        <authorList>
            <person name="Bromfield E.S.P."/>
            <person name="Cloutier S."/>
            <person name="Wasai-Hara S."/>
            <person name="Minamisawa K."/>
        </authorList>
    </citation>
    <scope>NUCLEOTIDE SEQUENCE [LARGE SCALE GENOMIC DNA]</scope>
    <source>
        <strain evidence="3 4">144S4</strain>
    </source>
</reference>
<name>A0A939MDL9_9BRAD</name>
<dbReference type="Proteomes" id="UP000664702">
    <property type="component" value="Chromosome"/>
</dbReference>
<reference evidence="2" key="1">
    <citation type="submission" date="2021-03" db="EMBL/GenBank/DDBJ databases">
        <title>Whole Genome Sequence of Bradyrhizobium sp. Strain 144S4.</title>
        <authorList>
            <person name="Bromfield E.S.P."/>
            <person name="Cloutier S."/>
        </authorList>
    </citation>
    <scope>NUCLEOTIDE SEQUENCE [LARGE SCALE GENOMIC DNA]</scope>
    <source>
        <strain evidence="2">144S4</strain>
    </source>
</reference>
<evidence type="ECO:0000313" key="3">
    <source>
        <dbReference type="EMBL" id="UEM10846.1"/>
    </source>
</evidence>
<sequence>MTTTHGTTWLEWTSVSTWHVTSFISKCWDAFQERRERQKLSATLSDLSDGELMDLGTTRGEIDYVASHRGIDPGGIRSGEWLRYLPTVDGQVGPRPTADIEGRQWNDRSGQIKSGFIR</sequence>
<dbReference type="InterPro" id="IPR009506">
    <property type="entry name" value="YjiS-like"/>
</dbReference>
<dbReference type="EMBL" id="CP086136">
    <property type="protein sequence ID" value="UEM10846.1"/>
    <property type="molecule type" value="Genomic_DNA"/>
</dbReference>
<evidence type="ECO:0000313" key="4">
    <source>
        <dbReference type="Proteomes" id="UP000664702"/>
    </source>
</evidence>
<gene>
    <name evidence="3" type="ORF">J4G43_040500</name>
    <name evidence="2" type="ORF">J4G43_42365</name>
</gene>
<feature type="domain" description="YjiS-like" evidence="1">
    <location>
        <begin position="28"/>
        <end position="63"/>
    </location>
</feature>
<dbReference type="EMBL" id="JAGEMI010000001">
    <property type="protein sequence ID" value="MBO1867298.1"/>
    <property type="molecule type" value="Genomic_DNA"/>
</dbReference>
<dbReference type="KEGG" id="bban:J4G43_040500"/>
<dbReference type="RefSeq" id="WP_208088291.1">
    <property type="nucleotide sequence ID" value="NZ_CP086136.1"/>
</dbReference>
<accession>A0A939MDL9</accession>
<evidence type="ECO:0000259" key="1">
    <source>
        <dbReference type="Pfam" id="PF06568"/>
    </source>
</evidence>
<organism evidence="2">
    <name type="scientific">Bradyrhizobium barranii subsp. barranii</name>
    <dbReference type="NCBI Taxonomy" id="2823807"/>
    <lineage>
        <taxon>Bacteria</taxon>
        <taxon>Pseudomonadati</taxon>
        <taxon>Pseudomonadota</taxon>
        <taxon>Alphaproteobacteria</taxon>
        <taxon>Hyphomicrobiales</taxon>
        <taxon>Nitrobacteraceae</taxon>
        <taxon>Bradyrhizobium</taxon>
        <taxon>Bradyrhizobium barranii</taxon>
    </lineage>
</organism>
<dbReference type="AlphaFoldDB" id="A0A939MDL9"/>